<reference evidence="7 8" key="1">
    <citation type="submission" date="2020-08" db="EMBL/GenBank/DDBJ databases">
        <authorList>
            <person name="Newling K."/>
            <person name="Davey J."/>
            <person name="Forrester S."/>
        </authorList>
    </citation>
    <scope>NUCLEOTIDE SEQUENCE [LARGE SCALE GENOMIC DNA]</scope>
    <source>
        <strain evidence="8">Crithidia deanei Carvalho (ATCC PRA-265)</strain>
    </source>
</reference>
<evidence type="ECO:0000313" key="7">
    <source>
        <dbReference type="EMBL" id="CAD2213426.1"/>
    </source>
</evidence>
<protein>
    <submittedName>
        <fullName evidence="7">Non-haem dioxygenase in morphine synthesis N-terminal/2OG-Fe(II) oxygenase superfamily, putative</fullName>
    </submittedName>
</protein>
<dbReference type="InterPro" id="IPR026992">
    <property type="entry name" value="DIOX_N"/>
</dbReference>
<dbReference type="Pfam" id="PF14226">
    <property type="entry name" value="DIOX_N"/>
    <property type="match status" value="1"/>
</dbReference>
<dbReference type="SUPFAM" id="SSF51197">
    <property type="entry name" value="Clavaminate synthase-like"/>
    <property type="match status" value="1"/>
</dbReference>
<proteinExistence type="inferred from homology"/>
<gene>
    <name evidence="7" type="ORF">ADEAN_000086700</name>
</gene>
<accession>A0A7G2C1B4</accession>
<dbReference type="PANTHER" id="PTHR10209:SF867">
    <property type="entry name" value="2-OXOGLUTARATE (2OG) AND FE(II)-DEPENDENT OXYGENASE SUPERFAMILY PROTEIN"/>
    <property type="match status" value="1"/>
</dbReference>
<dbReference type="PROSITE" id="PS51471">
    <property type="entry name" value="FE2OG_OXY"/>
    <property type="match status" value="1"/>
</dbReference>
<dbReference type="PRINTS" id="PR00682">
    <property type="entry name" value="IPNSYNTHASE"/>
</dbReference>
<name>A0A7G2C1B4_9TRYP</name>
<dbReference type="EMBL" id="LR877145">
    <property type="protein sequence ID" value="CAD2213426.1"/>
    <property type="molecule type" value="Genomic_DNA"/>
</dbReference>
<dbReference type="VEuPathDB" id="TriTrypDB:ADEAN_000086700"/>
<dbReference type="Pfam" id="PF03171">
    <property type="entry name" value="2OG-FeII_Oxy"/>
    <property type="match status" value="1"/>
</dbReference>
<keyword evidence="8" id="KW-1185">Reference proteome</keyword>
<keyword evidence="4 5" id="KW-0408">Iron</keyword>
<evidence type="ECO:0000256" key="5">
    <source>
        <dbReference type="RuleBase" id="RU003682"/>
    </source>
</evidence>
<keyword evidence="7" id="KW-0223">Dioxygenase</keyword>
<comment type="similarity">
    <text evidence="1 5">Belongs to the iron/ascorbate-dependent oxidoreductase family.</text>
</comment>
<dbReference type="Proteomes" id="UP000515908">
    <property type="component" value="Chromosome 01"/>
</dbReference>
<keyword evidence="3 5" id="KW-0560">Oxidoreductase</keyword>
<evidence type="ECO:0000256" key="1">
    <source>
        <dbReference type="ARBA" id="ARBA00008056"/>
    </source>
</evidence>
<organism evidence="7 8">
    <name type="scientific">Angomonas deanei</name>
    <dbReference type="NCBI Taxonomy" id="59799"/>
    <lineage>
        <taxon>Eukaryota</taxon>
        <taxon>Discoba</taxon>
        <taxon>Euglenozoa</taxon>
        <taxon>Kinetoplastea</taxon>
        <taxon>Metakinetoplastina</taxon>
        <taxon>Trypanosomatida</taxon>
        <taxon>Trypanosomatidae</taxon>
        <taxon>Strigomonadinae</taxon>
        <taxon>Angomonas</taxon>
    </lineage>
</organism>
<dbReference type="InterPro" id="IPR005123">
    <property type="entry name" value="Oxoglu/Fe-dep_dioxygenase_dom"/>
</dbReference>
<evidence type="ECO:0000256" key="4">
    <source>
        <dbReference type="ARBA" id="ARBA00023004"/>
    </source>
</evidence>
<keyword evidence="2 5" id="KW-0479">Metal-binding</keyword>
<sequence>MTSLPIIDIAPLFLDNKEGLQKVAKELDNACRTWGFFYIVGHGIPKERMEALTQMARTFFAQSMEDKLKIDITQSKHHRGYGAFTAEQVDPDMPYDYKEVFDMQCDLREDHPLVQQGHSLRGPNVHPDIPGWRDLMETHYKGMQKVALQLLRGLAIAIGIDENYFTGQFTEPLSGFRLIHYPALPEEKGRVVCGAHTDYGIVTILYQDNATGLQVRNLQGEWMDAPPVKDSYVVNIGDMMAMWSNDRYKSTSHRVLNPGVDRISMPFFCEPDPNVLISALENCYSKDTNPKKYPDVMTDVWLQKRFNQTYTYRSER</sequence>
<feature type="domain" description="Fe2OG dioxygenase" evidence="6">
    <location>
        <begin position="168"/>
        <end position="271"/>
    </location>
</feature>
<dbReference type="AlphaFoldDB" id="A0A7G2C1B4"/>
<evidence type="ECO:0000256" key="3">
    <source>
        <dbReference type="ARBA" id="ARBA00023002"/>
    </source>
</evidence>
<evidence type="ECO:0000313" key="8">
    <source>
        <dbReference type="Proteomes" id="UP000515908"/>
    </source>
</evidence>
<dbReference type="InterPro" id="IPR044861">
    <property type="entry name" value="IPNS-like_FE2OG_OXY"/>
</dbReference>
<dbReference type="PANTHER" id="PTHR10209">
    <property type="entry name" value="OXIDOREDUCTASE, 2OG-FE II OXYGENASE FAMILY PROTEIN"/>
    <property type="match status" value="1"/>
</dbReference>
<dbReference type="GO" id="GO:0051213">
    <property type="term" value="F:dioxygenase activity"/>
    <property type="evidence" value="ECO:0007669"/>
    <property type="project" value="UniProtKB-KW"/>
</dbReference>
<evidence type="ECO:0000259" key="6">
    <source>
        <dbReference type="PROSITE" id="PS51471"/>
    </source>
</evidence>
<dbReference type="GO" id="GO:0046872">
    <property type="term" value="F:metal ion binding"/>
    <property type="evidence" value="ECO:0007669"/>
    <property type="project" value="UniProtKB-KW"/>
</dbReference>
<evidence type="ECO:0000256" key="2">
    <source>
        <dbReference type="ARBA" id="ARBA00022723"/>
    </source>
</evidence>
<dbReference type="InterPro" id="IPR027443">
    <property type="entry name" value="IPNS-like_sf"/>
</dbReference>
<dbReference type="Gene3D" id="2.60.120.330">
    <property type="entry name" value="B-lactam Antibiotic, Isopenicillin N Synthase, Chain"/>
    <property type="match status" value="1"/>
</dbReference>